<sequence length="221" mass="25889">MTAKFVAIAIQDNPNGWGPSDVPEQFKDMPYQPFSKGDRLGKVSDWTGATYQDRRYAIKYQSTFGSMQQYAYYHEEDESTFQHVYKTNVPKPLYQRGRYMRNQRNLKNQRNQKGQQMQVLGKGNKREYLCGSLEYYDKAYDRVTVKNEKKLTRINRIFHKVTTTDDPVIRQLTKTEDSNVYATDAILSTIMCCTRSSNSWDVVVQKIAGKLFFDKRDDSEF</sequence>
<keyword evidence="4" id="KW-0648">Protein biosynthesis</keyword>
<dbReference type="AlphaFoldDB" id="A0AAW0VR50"/>
<dbReference type="PANTHER" id="PTHR12399:SF0">
    <property type="entry name" value="EUKARYOTIC TRANSLATION INITIATION FACTOR 3 SUBUNIT D"/>
    <property type="match status" value="1"/>
</dbReference>
<evidence type="ECO:0000256" key="2">
    <source>
        <dbReference type="ARBA" id="ARBA00022540"/>
    </source>
</evidence>
<evidence type="ECO:0000256" key="3">
    <source>
        <dbReference type="ARBA" id="ARBA00022884"/>
    </source>
</evidence>
<dbReference type="Pfam" id="PF05091">
    <property type="entry name" value="eIF-3_zeta"/>
    <property type="match status" value="2"/>
</dbReference>
<dbReference type="GO" id="GO:0003723">
    <property type="term" value="F:RNA binding"/>
    <property type="evidence" value="ECO:0007669"/>
    <property type="project" value="UniProtKB-KW"/>
</dbReference>
<evidence type="ECO:0000256" key="4">
    <source>
        <dbReference type="ARBA" id="ARBA00022917"/>
    </source>
</evidence>
<dbReference type="GO" id="GO:0003743">
    <property type="term" value="F:translation initiation factor activity"/>
    <property type="evidence" value="ECO:0007669"/>
    <property type="project" value="UniProtKB-KW"/>
</dbReference>
<gene>
    <name evidence="6" type="ORF">OTU49_013959</name>
</gene>
<dbReference type="GO" id="GO:0005852">
    <property type="term" value="C:eukaryotic translation initiation factor 3 complex"/>
    <property type="evidence" value="ECO:0007669"/>
    <property type="project" value="InterPro"/>
</dbReference>
<evidence type="ECO:0000256" key="5">
    <source>
        <dbReference type="ARBA" id="ARBA00033202"/>
    </source>
</evidence>
<evidence type="ECO:0000256" key="1">
    <source>
        <dbReference type="ARBA" id="ARBA00022490"/>
    </source>
</evidence>
<keyword evidence="2" id="KW-0396">Initiation factor</keyword>
<dbReference type="PANTHER" id="PTHR12399">
    <property type="entry name" value="EUKARYOTIC TRANSLATION INITIATION FACTOR 3 SUBUNIT 7"/>
    <property type="match status" value="1"/>
</dbReference>
<keyword evidence="3" id="KW-0694">RNA-binding</keyword>
<evidence type="ECO:0000313" key="7">
    <source>
        <dbReference type="Proteomes" id="UP001445076"/>
    </source>
</evidence>
<dbReference type="Proteomes" id="UP001445076">
    <property type="component" value="Unassembled WGS sequence"/>
</dbReference>
<comment type="caution">
    <text evidence="6">The sequence shown here is derived from an EMBL/GenBank/DDBJ whole genome shotgun (WGS) entry which is preliminary data.</text>
</comment>
<accession>A0AAW0VR50</accession>
<keyword evidence="1" id="KW-0963">Cytoplasm</keyword>
<protein>
    <recommendedName>
        <fullName evidence="5">Eukaryotic translation initiation factor 3 subunit p66</fullName>
    </recommendedName>
</protein>
<dbReference type="InterPro" id="IPR007783">
    <property type="entry name" value="eIF3d"/>
</dbReference>
<proteinExistence type="predicted"/>
<keyword evidence="7" id="KW-1185">Reference proteome</keyword>
<dbReference type="EMBL" id="JARKIK010001870">
    <property type="protein sequence ID" value="KAK8719558.1"/>
    <property type="molecule type" value="Genomic_DNA"/>
</dbReference>
<feature type="non-terminal residue" evidence="6">
    <location>
        <position position="221"/>
    </location>
</feature>
<organism evidence="6 7">
    <name type="scientific">Cherax quadricarinatus</name>
    <name type="common">Australian red claw crayfish</name>
    <dbReference type="NCBI Taxonomy" id="27406"/>
    <lineage>
        <taxon>Eukaryota</taxon>
        <taxon>Metazoa</taxon>
        <taxon>Ecdysozoa</taxon>
        <taxon>Arthropoda</taxon>
        <taxon>Crustacea</taxon>
        <taxon>Multicrustacea</taxon>
        <taxon>Malacostraca</taxon>
        <taxon>Eumalacostraca</taxon>
        <taxon>Eucarida</taxon>
        <taxon>Decapoda</taxon>
        <taxon>Pleocyemata</taxon>
        <taxon>Astacidea</taxon>
        <taxon>Parastacoidea</taxon>
        <taxon>Parastacidae</taxon>
        <taxon>Cherax</taxon>
    </lineage>
</organism>
<evidence type="ECO:0000313" key="6">
    <source>
        <dbReference type="EMBL" id="KAK8719558.1"/>
    </source>
</evidence>
<reference evidence="6 7" key="1">
    <citation type="journal article" date="2024" name="BMC Genomics">
        <title>Genome assembly of redclaw crayfish (Cherax quadricarinatus) provides insights into its immune adaptation and hypoxia tolerance.</title>
        <authorList>
            <person name="Liu Z."/>
            <person name="Zheng J."/>
            <person name="Li H."/>
            <person name="Fang K."/>
            <person name="Wang S."/>
            <person name="He J."/>
            <person name="Zhou D."/>
            <person name="Weng S."/>
            <person name="Chi M."/>
            <person name="Gu Z."/>
            <person name="He J."/>
            <person name="Li F."/>
            <person name="Wang M."/>
        </authorList>
    </citation>
    <scope>NUCLEOTIDE SEQUENCE [LARGE SCALE GENOMIC DNA]</scope>
    <source>
        <strain evidence="6">ZL_2023a</strain>
    </source>
</reference>
<name>A0AAW0VR50_CHEQU</name>